<dbReference type="SUPFAM" id="SSF56219">
    <property type="entry name" value="DNase I-like"/>
    <property type="match status" value="1"/>
</dbReference>
<dbReference type="Pfam" id="PF03372">
    <property type="entry name" value="Exo_endo_phos"/>
    <property type="match status" value="1"/>
</dbReference>
<evidence type="ECO:0000313" key="3">
    <source>
        <dbReference type="Proteomes" id="UP001152523"/>
    </source>
</evidence>
<dbReference type="Proteomes" id="UP001152523">
    <property type="component" value="Unassembled WGS sequence"/>
</dbReference>
<dbReference type="PANTHER" id="PTHR35218:SF9">
    <property type="entry name" value="ENDONUCLEASE_EXONUCLEASE_PHOSPHATASE DOMAIN-CONTAINING PROTEIN"/>
    <property type="match status" value="1"/>
</dbReference>
<feature type="domain" description="Endonuclease/exonuclease/phosphatase" evidence="1">
    <location>
        <begin position="6"/>
        <end position="143"/>
    </location>
</feature>
<proteinExistence type="predicted"/>
<dbReference type="InterPro" id="IPR005135">
    <property type="entry name" value="Endo/exonuclease/phosphatase"/>
</dbReference>
<dbReference type="EMBL" id="CAMAPF010000073">
    <property type="protein sequence ID" value="CAH9092551.1"/>
    <property type="molecule type" value="Genomic_DNA"/>
</dbReference>
<sequence length="152" mass="17590">MMVKIATWNVRGFIRINQIKLCCFLETKMSTVGFKNYVSNVWPGWVHETNFDLLNGGRMAIMWDPNFVNCTFLEIGKQHMHLNCTCRVSQSVFIASFVYPLYTVLERKELWEHLTELGVSIVHPWLISGDFNCVCAPNERVGPTPPPPRRRT</sequence>
<gene>
    <name evidence="2" type="ORF">CEPIT_LOCUS12148</name>
</gene>
<dbReference type="InterPro" id="IPR036691">
    <property type="entry name" value="Endo/exonu/phosph_ase_sf"/>
</dbReference>
<accession>A0AAV0D8C8</accession>
<organism evidence="2 3">
    <name type="scientific">Cuscuta epithymum</name>
    <dbReference type="NCBI Taxonomy" id="186058"/>
    <lineage>
        <taxon>Eukaryota</taxon>
        <taxon>Viridiplantae</taxon>
        <taxon>Streptophyta</taxon>
        <taxon>Embryophyta</taxon>
        <taxon>Tracheophyta</taxon>
        <taxon>Spermatophyta</taxon>
        <taxon>Magnoliopsida</taxon>
        <taxon>eudicotyledons</taxon>
        <taxon>Gunneridae</taxon>
        <taxon>Pentapetalae</taxon>
        <taxon>asterids</taxon>
        <taxon>lamiids</taxon>
        <taxon>Solanales</taxon>
        <taxon>Convolvulaceae</taxon>
        <taxon>Cuscuteae</taxon>
        <taxon>Cuscuta</taxon>
        <taxon>Cuscuta subgen. Cuscuta</taxon>
    </lineage>
</organism>
<dbReference type="GO" id="GO:0003824">
    <property type="term" value="F:catalytic activity"/>
    <property type="evidence" value="ECO:0007669"/>
    <property type="project" value="InterPro"/>
</dbReference>
<name>A0AAV0D8C8_9ASTE</name>
<protein>
    <recommendedName>
        <fullName evidence="1">Endonuclease/exonuclease/phosphatase domain-containing protein</fullName>
    </recommendedName>
</protein>
<comment type="caution">
    <text evidence="2">The sequence shown here is derived from an EMBL/GenBank/DDBJ whole genome shotgun (WGS) entry which is preliminary data.</text>
</comment>
<reference evidence="2" key="1">
    <citation type="submission" date="2022-07" db="EMBL/GenBank/DDBJ databases">
        <authorList>
            <person name="Macas J."/>
            <person name="Novak P."/>
            <person name="Neumann P."/>
        </authorList>
    </citation>
    <scope>NUCLEOTIDE SEQUENCE</scope>
</reference>
<dbReference type="PANTHER" id="PTHR35218">
    <property type="entry name" value="RNASE H DOMAIN-CONTAINING PROTEIN"/>
    <property type="match status" value="1"/>
</dbReference>
<dbReference type="AlphaFoldDB" id="A0AAV0D8C8"/>
<evidence type="ECO:0000259" key="1">
    <source>
        <dbReference type="Pfam" id="PF03372"/>
    </source>
</evidence>
<evidence type="ECO:0000313" key="2">
    <source>
        <dbReference type="EMBL" id="CAH9092551.1"/>
    </source>
</evidence>
<dbReference type="Gene3D" id="3.60.10.10">
    <property type="entry name" value="Endonuclease/exonuclease/phosphatase"/>
    <property type="match status" value="1"/>
</dbReference>
<keyword evidence="3" id="KW-1185">Reference proteome</keyword>